<proteinExistence type="predicted"/>
<evidence type="ECO:0000313" key="3">
    <source>
        <dbReference type="Proteomes" id="UP001160148"/>
    </source>
</evidence>
<reference evidence="2 3" key="1">
    <citation type="submission" date="2023-01" db="EMBL/GenBank/DDBJ databases">
        <authorList>
            <person name="Whitehead M."/>
        </authorList>
    </citation>
    <scope>NUCLEOTIDE SEQUENCE [LARGE SCALE GENOMIC DNA]</scope>
</reference>
<organism evidence="2 3">
    <name type="scientific">Macrosiphum euphorbiae</name>
    <name type="common">potato aphid</name>
    <dbReference type="NCBI Taxonomy" id="13131"/>
    <lineage>
        <taxon>Eukaryota</taxon>
        <taxon>Metazoa</taxon>
        <taxon>Ecdysozoa</taxon>
        <taxon>Arthropoda</taxon>
        <taxon>Hexapoda</taxon>
        <taxon>Insecta</taxon>
        <taxon>Pterygota</taxon>
        <taxon>Neoptera</taxon>
        <taxon>Paraneoptera</taxon>
        <taxon>Hemiptera</taxon>
        <taxon>Sternorrhyncha</taxon>
        <taxon>Aphidomorpha</taxon>
        <taxon>Aphidoidea</taxon>
        <taxon>Aphididae</taxon>
        <taxon>Macrosiphini</taxon>
        <taxon>Macrosiphum</taxon>
    </lineage>
</organism>
<protein>
    <submittedName>
        <fullName evidence="2">Uncharacterized protein</fullName>
    </submittedName>
</protein>
<gene>
    <name evidence="2" type="ORF">MEUPH1_LOCUS27341</name>
</gene>
<evidence type="ECO:0000256" key="1">
    <source>
        <dbReference type="SAM" id="MobiDB-lite"/>
    </source>
</evidence>
<sequence>MSNNYSVIVFTEDNTVEAVPTSWVNKKDKTCAWPTTKSRSAIMKLIEKKSVPNEIQFKYYKAILMKTCESLTNARKMAEKGETNINISSTDENSDDIMRKKKNNPKLLLDCSDPSSSCPRYSASDDDSDNGVKLITNSKSHRSKRLWSPSPSKKKFKCQSDPQGSVKYFDVNIKKSAVRKISYSDSDRNENIASEITTESLVKNIENSSIQSMDIELVELDRLLNNGDDIIEYSNDYITIDANDSSVLAQNKTAAAAVTSVTPSDKQSSAVKHLIMTNEKRALDINTSSINPG</sequence>
<evidence type="ECO:0000313" key="2">
    <source>
        <dbReference type="EMBL" id="CAI6373618.1"/>
    </source>
</evidence>
<feature type="region of interest" description="Disordered" evidence="1">
    <location>
        <begin position="105"/>
        <end position="162"/>
    </location>
</feature>
<comment type="caution">
    <text evidence="2">The sequence shown here is derived from an EMBL/GenBank/DDBJ whole genome shotgun (WGS) entry which is preliminary data.</text>
</comment>
<dbReference type="EMBL" id="CARXXK010001107">
    <property type="protein sequence ID" value="CAI6373618.1"/>
    <property type="molecule type" value="Genomic_DNA"/>
</dbReference>
<name>A0AAV0XZQ4_9HEMI</name>
<accession>A0AAV0XZQ4</accession>
<dbReference type="Proteomes" id="UP001160148">
    <property type="component" value="Unassembled WGS sequence"/>
</dbReference>
<feature type="compositionally biased region" description="Low complexity" evidence="1">
    <location>
        <begin position="110"/>
        <end position="122"/>
    </location>
</feature>
<keyword evidence="3" id="KW-1185">Reference proteome</keyword>
<dbReference type="AlphaFoldDB" id="A0AAV0XZQ4"/>